<accession>F0Y065</accession>
<dbReference type="PROSITE" id="PS00198">
    <property type="entry name" value="4FE4S_FER_1"/>
    <property type="match status" value="1"/>
</dbReference>
<protein>
    <recommendedName>
        <fullName evidence="5">RING-type domain-containing protein</fullName>
    </recommendedName>
</protein>
<dbReference type="InParanoid" id="F0Y065"/>
<dbReference type="Pfam" id="PF21362">
    <property type="entry name" value="Sina_RING"/>
    <property type="match status" value="1"/>
</dbReference>
<dbReference type="SUPFAM" id="SSF57850">
    <property type="entry name" value="RING/U-box"/>
    <property type="match status" value="1"/>
</dbReference>
<name>F0Y065_AURAN</name>
<dbReference type="EMBL" id="GL833122">
    <property type="protein sequence ID" value="EGB11469.1"/>
    <property type="molecule type" value="Genomic_DNA"/>
</dbReference>
<dbReference type="InterPro" id="IPR017900">
    <property type="entry name" value="4Fe4S_Fe_S_CS"/>
</dbReference>
<feature type="non-terminal residue" evidence="6">
    <location>
        <position position="77"/>
    </location>
</feature>
<keyword evidence="3" id="KW-0862">Zinc</keyword>
<dbReference type="AlphaFoldDB" id="F0Y065"/>
<dbReference type="PROSITE" id="PS50089">
    <property type="entry name" value="ZF_RING_2"/>
    <property type="match status" value="1"/>
</dbReference>
<keyword evidence="2 4" id="KW-0863">Zinc-finger</keyword>
<reference evidence="6 7" key="1">
    <citation type="journal article" date="2011" name="Proc. Natl. Acad. Sci. U.S.A.">
        <title>Niche of harmful alga Aureococcus anophagefferens revealed through ecogenomics.</title>
        <authorList>
            <person name="Gobler C.J."/>
            <person name="Berry D.L."/>
            <person name="Dyhrman S.T."/>
            <person name="Wilhelm S.W."/>
            <person name="Salamov A."/>
            <person name="Lobanov A.V."/>
            <person name="Zhang Y."/>
            <person name="Collier J.L."/>
            <person name="Wurch L.L."/>
            <person name="Kustka A.B."/>
            <person name="Dill B.D."/>
            <person name="Shah M."/>
            <person name="VerBerkmoes N.C."/>
            <person name="Kuo A."/>
            <person name="Terry A."/>
            <person name="Pangilinan J."/>
            <person name="Lindquist E.A."/>
            <person name="Lucas S."/>
            <person name="Paulsen I.T."/>
            <person name="Hattenrath-Lehmann T.K."/>
            <person name="Talmage S.C."/>
            <person name="Walker E.A."/>
            <person name="Koch F."/>
            <person name="Burson A.M."/>
            <person name="Marcoval M.A."/>
            <person name="Tang Y.Z."/>
            <person name="Lecleir G.R."/>
            <person name="Coyne K.J."/>
            <person name="Berg G.M."/>
            <person name="Bertrand E.M."/>
            <person name="Saito M.A."/>
            <person name="Gladyshev V.N."/>
            <person name="Grigoriev I.V."/>
        </authorList>
    </citation>
    <scope>NUCLEOTIDE SEQUENCE [LARGE SCALE GENOMIC DNA]</scope>
    <source>
        <strain evidence="7">CCMP 1984</strain>
    </source>
</reference>
<dbReference type="InterPro" id="IPR013083">
    <property type="entry name" value="Znf_RING/FYVE/PHD"/>
</dbReference>
<gene>
    <name evidence="6" type="ORF">AURANDRAFT_17195</name>
</gene>
<dbReference type="Gene3D" id="3.30.40.10">
    <property type="entry name" value="Zinc/RING finger domain, C3HC4 (zinc finger)"/>
    <property type="match status" value="1"/>
</dbReference>
<evidence type="ECO:0000259" key="5">
    <source>
        <dbReference type="PROSITE" id="PS50089"/>
    </source>
</evidence>
<keyword evidence="1" id="KW-0479">Metal-binding</keyword>
<evidence type="ECO:0000256" key="4">
    <source>
        <dbReference type="PROSITE-ProRule" id="PRU00175"/>
    </source>
</evidence>
<organism evidence="7">
    <name type="scientific">Aureococcus anophagefferens</name>
    <name type="common">Harmful bloom alga</name>
    <dbReference type="NCBI Taxonomy" id="44056"/>
    <lineage>
        <taxon>Eukaryota</taxon>
        <taxon>Sar</taxon>
        <taxon>Stramenopiles</taxon>
        <taxon>Ochrophyta</taxon>
        <taxon>Pelagophyceae</taxon>
        <taxon>Pelagomonadales</taxon>
        <taxon>Pelagomonadaceae</taxon>
        <taxon>Aureococcus</taxon>
    </lineage>
</organism>
<dbReference type="GO" id="GO:0005737">
    <property type="term" value="C:cytoplasm"/>
    <property type="evidence" value="ECO:0007669"/>
    <property type="project" value="TreeGrafter"/>
</dbReference>
<evidence type="ECO:0000313" key="6">
    <source>
        <dbReference type="EMBL" id="EGB11469.1"/>
    </source>
</evidence>
<dbReference type="InterPro" id="IPR001841">
    <property type="entry name" value="Znf_RING"/>
</dbReference>
<sequence length="77" mass="8323">LREMLQCPVCYCMMAPPITQCQQGHALCSSCYACVGKCPTCRVELPEAPIRSLALEQLAASLRVPCKHAARGCGLEL</sequence>
<dbReference type="PANTHER" id="PTHR10315:SF117">
    <property type="entry name" value="RING-TYPE E3 UBIQUITIN TRANSFERASE"/>
    <property type="match status" value="1"/>
</dbReference>
<dbReference type="GeneID" id="20218795"/>
<evidence type="ECO:0000256" key="1">
    <source>
        <dbReference type="ARBA" id="ARBA00022723"/>
    </source>
</evidence>
<dbReference type="Proteomes" id="UP000002729">
    <property type="component" value="Unassembled WGS sequence"/>
</dbReference>
<proteinExistence type="predicted"/>
<dbReference type="PANTHER" id="PTHR10315">
    <property type="entry name" value="E3 UBIQUITIN PROTEIN LIGASE SIAH"/>
    <property type="match status" value="1"/>
</dbReference>
<dbReference type="InterPro" id="IPR049548">
    <property type="entry name" value="Sina-like_RING"/>
</dbReference>
<dbReference type="OrthoDB" id="941555at2759"/>
<dbReference type="RefSeq" id="XP_009033832.1">
    <property type="nucleotide sequence ID" value="XM_009035584.1"/>
</dbReference>
<dbReference type="InterPro" id="IPR052088">
    <property type="entry name" value="E3_ubiquitin-ligase_SINA"/>
</dbReference>
<evidence type="ECO:0000313" key="7">
    <source>
        <dbReference type="Proteomes" id="UP000002729"/>
    </source>
</evidence>
<dbReference type="eggNOG" id="KOG3002">
    <property type="taxonomic scope" value="Eukaryota"/>
</dbReference>
<dbReference type="GO" id="GO:0061630">
    <property type="term" value="F:ubiquitin protein ligase activity"/>
    <property type="evidence" value="ECO:0007669"/>
    <property type="project" value="TreeGrafter"/>
</dbReference>
<evidence type="ECO:0000256" key="2">
    <source>
        <dbReference type="ARBA" id="ARBA00022771"/>
    </source>
</evidence>
<feature type="domain" description="RING-type" evidence="5">
    <location>
        <begin position="7"/>
        <end position="42"/>
    </location>
</feature>
<feature type="non-terminal residue" evidence="6">
    <location>
        <position position="1"/>
    </location>
</feature>
<evidence type="ECO:0000256" key="3">
    <source>
        <dbReference type="ARBA" id="ARBA00022833"/>
    </source>
</evidence>
<dbReference type="KEGG" id="aaf:AURANDRAFT_17195"/>
<dbReference type="GO" id="GO:0008270">
    <property type="term" value="F:zinc ion binding"/>
    <property type="evidence" value="ECO:0007669"/>
    <property type="project" value="UniProtKB-KW"/>
</dbReference>
<keyword evidence="7" id="KW-1185">Reference proteome</keyword>